<dbReference type="Proteomes" id="UP001296104">
    <property type="component" value="Unassembled WGS sequence"/>
</dbReference>
<feature type="compositionally biased region" description="Basic and acidic residues" evidence="1">
    <location>
        <begin position="280"/>
        <end position="294"/>
    </location>
</feature>
<dbReference type="EMBL" id="CAVMBE010000063">
    <property type="protein sequence ID" value="CAK4032420.1"/>
    <property type="molecule type" value="Genomic_DNA"/>
</dbReference>
<sequence length="442" mass="49904">MPRSHANRRKGRKEKEEREALAQQALAEQALASGSALPEPPPVSDDSVGEMADSTSQDAAQWRQKYDDQVQKNADDYEENIAQQSQIDELVKQLEEVKRSLKEEQRLRRAAEKQESGVREAREKRDEDVASITESHASEKRWRIQLQNQLKEAQQSLADAQSFADNLQRQVGDTKWDAQQSREAVEEKDALLAGANERQAELEEELRKAQEQAAEDQRAVSLMDAIIDTLEAEFEALGKELTPSELHDYLEGLLTKSHMARNASEVSMDDAAFSSRPLPKSRDGMRSSSLHDELDQLDETNFEREGKASAVEYDSKMTMTDEEEPPKYADSQTMTDIQRDQIIITTHQPTTTVIQQGPGQTVYVERGFWASMPLPLKIFLTFLTLLLITHTIGASYERRMWIEANTITTSTIDYYSQPGLLGLLSNQLLGSGFRYSAFAPYG</sequence>
<evidence type="ECO:0000313" key="2">
    <source>
        <dbReference type="EMBL" id="CAK4032420.1"/>
    </source>
</evidence>
<feature type="region of interest" description="Disordered" evidence="1">
    <location>
        <begin position="194"/>
        <end position="214"/>
    </location>
</feature>
<feature type="compositionally biased region" description="Basic and acidic residues" evidence="1">
    <location>
        <begin position="198"/>
        <end position="214"/>
    </location>
</feature>
<feature type="region of interest" description="Disordered" evidence="1">
    <location>
        <begin position="267"/>
        <end position="312"/>
    </location>
</feature>
<feature type="compositionally biased region" description="Low complexity" evidence="1">
    <location>
        <begin position="21"/>
        <end position="37"/>
    </location>
</feature>
<organism evidence="2 3">
    <name type="scientific">Lecanosticta acicola</name>
    <dbReference type="NCBI Taxonomy" id="111012"/>
    <lineage>
        <taxon>Eukaryota</taxon>
        <taxon>Fungi</taxon>
        <taxon>Dikarya</taxon>
        <taxon>Ascomycota</taxon>
        <taxon>Pezizomycotina</taxon>
        <taxon>Dothideomycetes</taxon>
        <taxon>Dothideomycetidae</taxon>
        <taxon>Mycosphaerellales</taxon>
        <taxon>Mycosphaerellaceae</taxon>
        <taxon>Lecanosticta</taxon>
    </lineage>
</organism>
<gene>
    <name evidence="2" type="ORF">LECACI_7A007578</name>
</gene>
<feature type="compositionally biased region" description="Basic and acidic residues" evidence="1">
    <location>
        <begin position="103"/>
        <end position="128"/>
    </location>
</feature>
<feature type="compositionally biased region" description="Basic and acidic residues" evidence="1">
    <location>
        <begin position="64"/>
        <end position="75"/>
    </location>
</feature>
<keyword evidence="3" id="KW-1185">Reference proteome</keyword>
<proteinExistence type="predicted"/>
<name>A0AAI8Z4Q4_9PEZI</name>
<feature type="region of interest" description="Disordered" evidence="1">
    <location>
        <begin position="1"/>
        <end position="76"/>
    </location>
</feature>
<dbReference type="AlphaFoldDB" id="A0AAI8Z4Q4"/>
<accession>A0AAI8Z4Q4</accession>
<evidence type="ECO:0000256" key="1">
    <source>
        <dbReference type="SAM" id="MobiDB-lite"/>
    </source>
</evidence>
<protein>
    <submittedName>
        <fullName evidence="2">Uncharacterized protein</fullName>
    </submittedName>
</protein>
<comment type="caution">
    <text evidence="2">The sequence shown here is derived from an EMBL/GenBank/DDBJ whole genome shotgun (WGS) entry which is preliminary data.</text>
</comment>
<evidence type="ECO:0000313" key="3">
    <source>
        <dbReference type="Proteomes" id="UP001296104"/>
    </source>
</evidence>
<feature type="region of interest" description="Disordered" evidence="1">
    <location>
        <begin position="103"/>
        <end position="141"/>
    </location>
</feature>
<feature type="compositionally biased region" description="Basic residues" evidence="1">
    <location>
        <begin position="1"/>
        <end position="12"/>
    </location>
</feature>
<reference evidence="2" key="1">
    <citation type="submission" date="2023-11" db="EMBL/GenBank/DDBJ databases">
        <authorList>
            <person name="Alioto T."/>
            <person name="Alioto T."/>
            <person name="Gomez Garrido J."/>
        </authorList>
    </citation>
    <scope>NUCLEOTIDE SEQUENCE</scope>
</reference>